<feature type="domain" description="DUF2520" evidence="1">
    <location>
        <begin position="134"/>
        <end position="256"/>
    </location>
</feature>
<dbReference type="InterPro" id="IPR018931">
    <property type="entry name" value="DUF2520"/>
</dbReference>
<dbReference type="STRING" id="331648.BST97_01465"/>
<evidence type="ECO:0000313" key="3">
    <source>
        <dbReference type="Proteomes" id="UP000193431"/>
    </source>
</evidence>
<dbReference type="InterPro" id="IPR036291">
    <property type="entry name" value="NAD(P)-bd_dom_sf"/>
</dbReference>
<dbReference type="Proteomes" id="UP000193431">
    <property type="component" value="Chromosome"/>
</dbReference>
<name>A0A1W6MGN7_9FLAO</name>
<sequence>MIKIFVIGTGNLGGHLCRRFEAGGDLAFAKAGNQKTPVEIQLTGYYNKSGASVPGVSAPRAETLEELPPTDLILIAVPDDKIRDLSEQIPMTDAVVAHTSGNTSLDALSKHKNRGVFYLPQSFSKSRVPDFSKIPICLEWNTATTGDILESLASTMGSQIHHLPSEKRQHLHLAAVFMNNFVNHCYHKSQQILENGAIDPAILDALMEETFAKARSLSPATSQTGPALRNDIKTMNSHLELLPATDRELYRVLSNSIQNEFKK</sequence>
<dbReference type="Pfam" id="PF10728">
    <property type="entry name" value="DUF2520"/>
    <property type="match status" value="1"/>
</dbReference>
<dbReference type="PANTHER" id="PTHR40459">
    <property type="entry name" value="CONSERVED HYPOTHETICAL ALANINE AND LEUCINE RICH PROTEIN"/>
    <property type="match status" value="1"/>
</dbReference>
<keyword evidence="3" id="KW-1185">Reference proteome</keyword>
<evidence type="ECO:0000313" key="2">
    <source>
        <dbReference type="EMBL" id="ARN76774.1"/>
    </source>
</evidence>
<reference evidence="2 3" key="1">
    <citation type="submission" date="2016-11" db="EMBL/GenBank/DDBJ databases">
        <title>Trade-off between light-utilization and light-protection in marine flavobacteria.</title>
        <authorList>
            <person name="Kumagai Y."/>
        </authorList>
    </citation>
    <scope>NUCLEOTIDE SEQUENCE [LARGE SCALE GENOMIC DNA]</scope>
    <source>
        <strain evidence="2 3">JCM 13191</strain>
    </source>
</reference>
<dbReference type="RefSeq" id="WP_085765574.1">
    <property type="nucleotide sequence ID" value="NZ_CP019344.1"/>
</dbReference>
<protein>
    <recommendedName>
        <fullName evidence="1">DUF2520 domain-containing protein</fullName>
    </recommendedName>
</protein>
<dbReference type="InterPro" id="IPR037108">
    <property type="entry name" value="TM1727-like_C_sf"/>
</dbReference>
<gene>
    <name evidence="2" type="ORF">BST97_01465</name>
</gene>
<dbReference type="OrthoDB" id="9810755at2"/>
<dbReference type="AlphaFoldDB" id="A0A1W6MGN7"/>
<dbReference type="Gene3D" id="3.40.50.720">
    <property type="entry name" value="NAD(P)-binding Rossmann-like Domain"/>
    <property type="match status" value="1"/>
</dbReference>
<dbReference type="PANTHER" id="PTHR40459:SF1">
    <property type="entry name" value="CONSERVED HYPOTHETICAL ALANINE AND LEUCINE RICH PROTEIN"/>
    <property type="match status" value="1"/>
</dbReference>
<organism evidence="2 3">
    <name type="scientific">Nonlabens spongiae</name>
    <dbReference type="NCBI Taxonomy" id="331648"/>
    <lineage>
        <taxon>Bacteria</taxon>
        <taxon>Pseudomonadati</taxon>
        <taxon>Bacteroidota</taxon>
        <taxon>Flavobacteriia</taxon>
        <taxon>Flavobacteriales</taxon>
        <taxon>Flavobacteriaceae</taxon>
        <taxon>Nonlabens</taxon>
    </lineage>
</organism>
<proteinExistence type="predicted"/>
<dbReference type="Gene3D" id="1.10.1040.20">
    <property type="entry name" value="ProC-like, C-terminal domain"/>
    <property type="match status" value="1"/>
</dbReference>
<dbReference type="InterPro" id="IPR008927">
    <property type="entry name" value="6-PGluconate_DH-like_C_sf"/>
</dbReference>
<dbReference type="EMBL" id="CP019344">
    <property type="protein sequence ID" value="ARN76774.1"/>
    <property type="molecule type" value="Genomic_DNA"/>
</dbReference>
<accession>A0A1W6MGN7</accession>
<dbReference type="SUPFAM" id="SSF48179">
    <property type="entry name" value="6-phosphogluconate dehydrogenase C-terminal domain-like"/>
    <property type="match status" value="1"/>
</dbReference>
<evidence type="ECO:0000259" key="1">
    <source>
        <dbReference type="Pfam" id="PF10728"/>
    </source>
</evidence>
<dbReference type="SUPFAM" id="SSF51735">
    <property type="entry name" value="NAD(P)-binding Rossmann-fold domains"/>
    <property type="match status" value="1"/>
</dbReference>